<dbReference type="AlphaFoldDB" id="A0A4C1X2M1"/>
<accession>A0A4C1X2M1</accession>
<gene>
    <name evidence="1" type="ORF">EVAR_82616_1</name>
</gene>
<evidence type="ECO:0000313" key="2">
    <source>
        <dbReference type="Proteomes" id="UP000299102"/>
    </source>
</evidence>
<keyword evidence="2" id="KW-1185">Reference proteome</keyword>
<proteinExistence type="predicted"/>
<protein>
    <submittedName>
        <fullName evidence="1">Uncharacterized protein</fullName>
    </submittedName>
</protein>
<sequence>MNSGNTGNDRLLVLFSQNKPHPCQIGLANDRWPARAADSRRTPKILCRRERGGDAPGVINLHHFVGYPDIWVTYRNGQVVVVVENDDQWKSSTAYSKGAIYEQHI</sequence>
<evidence type="ECO:0000313" key="1">
    <source>
        <dbReference type="EMBL" id="GBP57978.1"/>
    </source>
</evidence>
<name>A0A4C1X2M1_EUMVA</name>
<dbReference type="Proteomes" id="UP000299102">
    <property type="component" value="Unassembled WGS sequence"/>
</dbReference>
<comment type="caution">
    <text evidence="1">The sequence shown here is derived from an EMBL/GenBank/DDBJ whole genome shotgun (WGS) entry which is preliminary data.</text>
</comment>
<dbReference type="EMBL" id="BGZK01000724">
    <property type="protein sequence ID" value="GBP57978.1"/>
    <property type="molecule type" value="Genomic_DNA"/>
</dbReference>
<organism evidence="1 2">
    <name type="scientific">Eumeta variegata</name>
    <name type="common">Bagworm moth</name>
    <name type="synonym">Eumeta japonica</name>
    <dbReference type="NCBI Taxonomy" id="151549"/>
    <lineage>
        <taxon>Eukaryota</taxon>
        <taxon>Metazoa</taxon>
        <taxon>Ecdysozoa</taxon>
        <taxon>Arthropoda</taxon>
        <taxon>Hexapoda</taxon>
        <taxon>Insecta</taxon>
        <taxon>Pterygota</taxon>
        <taxon>Neoptera</taxon>
        <taxon>Endopterygota</taxon>
        <taxon>Lepidoptera</taxon>
        <taxon>Glossata</taxon>
        <taxon>Ditrysia</taxon>
        <taxon>Tineoidea</taxon>
        <taxon>Psychidae</taxon>
        <taxon>Oiketicinae</taxon>
        <taxon>Eumeta</taxon>
    </lineage>
</organism>
<reference evidence="1 2" key="1">
    <citation type="journal article" date="2019" name="Commun. Biol.">
        <title>The bagworm genome reveals a unique fibroin gene that provides high tensile strength.</title>
        <authorList>
            <person name="Kono N."/>
            <person name="Nakamura H."/>
            <person name="Ohtoshi R."/>
            <person name="Tomita M."/>
            <person name="Numata K."/>
            <person name="Arakawa K."/>
        </authorList>
    </citation>
    <scope>NUCLEOTIDE SEQUENCE [LARGE SCALE GENOMIC DNA]</scope>
</reference>